<proteinExistence type="predicted"/>
<dbReference type="EMBL" id="JBHMDI010000015">
    <property type="protein sequence ID" value="MFB9347593.1"/>
    <property type="molecule type" value="Genomic_DNA"/>
</dbReference>
<evidence type="ECO:0000256" key="1">
    <source>
        <dbReference type="SAM" id="MobiDB-lite"/>
    </source>
</evidence>
<evidence type="ECO:0000313" key="2">
    <source>
        <dbReference type="EMBL" id="MFB9347593.1"/>
    </source>
</evidence>
<sequence>MRSPRVSAPLGRVPSASIGPMDDTWPAGPRLGEDAEALYRNMSETHGGR</sequence>
<reference evidence="2 3" key="1">
    <citation type="submission" date="2024-09" db="EMBL/GenBank/DDBJ databases">
        <authorList>
            <person name="Sun Q."/>
            <person name="Mori K."/>
        </authorList>
    </citation>
    <scope>NUCLEOTIDE SEQUENCE [LARGE SCALE GENOMIC DNA]</scope>
    <source>
        <strain evidence="2 3">JCM 9767</strain>
    </source>
</reference>
<organism evidence="2 3">
    <name type="scientific">Streptomyces heliomycini</name>
    <dbReference type="NCBI Taxonomy" id="284032"/>
    <lineage>
        <taxon>Bacteria</taxon>
        <taxon>Bacillati</taxon>
        <taxon>Actinomycetota</taxon>
        <taxon>Actinomycetes</taxon>
        <taxon>Kitasatosporales</taxon>
        <taxon>Streptomycetaceae</taxon>
        <taxon>Streptomyces</taxon>
    </lineage>
</organism>
<gene>
    <name evidence="2" type="ORF">ACFFUA_08970</name>
</gene>
<name>A0ABV5L610_9ACTN</name>
<keyword evidence="3" id="KW-1185">Reference proteome</keyword>
<protein>
    <submittedName>
        <fullName evidence="2">Uncharacterized protein</fullName>
    </submittedName>
</protein>
<evidence type="ECO:0000313" key="3">
    <source>
        <dbReference type="Proteomes" id="UP001589753"/>
    </source>
</evidence>
<accession>A0ABV5L610</accession>
<comment type="caution">
    <text evidence="2">The sequence shown here is derived from an EMBL/GenBank/DDBJ whole genome shotgun (WGS) entry which is preliminary data.</text>
</comment>
<dbReference type="Proteomes" id="UP001589753">
    <property type="component" value="Unassembled WGS sequence"/>
</dbReference>
<feature type="region of interest" description="Disordered" evidence="1">
    <location>
        <begin position="1"/>
        <end position="32"/>
    </location>
</feature>
<dbReference type="RefSeq" id="WP_158717667.1">
    <property type="nucleotide sequence ID" value="NZ_JBHMDI010000015.1"/>
</dbReference>